<protein>
    <recommendedName>
        <fullName evidence="1">CHK kinase-like domain-containing protein</fullName>
    </recommendedName>
</protein>
<accession>A0ABD0SLN9</accession>
<dbReference type="AlphaFoldDB" id="A0ABD0SLN9"/>
<feature type="domain" description="CHK kinase-like" evidence="1">
    <location>
        <begin position="124"/>
        <end position="312"/>
    </location>
</feature>
<dbReference type="PANTHER" id="PTHR11012">
    <property type="entry name" value="PROTEIN KINASE-LIKE DOMAIN-CONTAINING"/>
    <property type="match status" value="1"/>
</dbReference>
<proteinExistence type="predicted"/>
<dbReference type="Pfam" id="PF02958">
    <property type="entry name" value="EcKL"/>
    <property type="match status" value="1"/>
</dbReference>
<sequence>MTNAREEVLTKQLVKIAEEQGYGSPEFTVAAVPTTGSNFTSELFHATITAPGREDLNVFAKVAVLGEDIRKFMPQKIFEVERYVYTELLETYNELEDRHEVPEEHRLVAPKFYGYSESYLEEVIVLEDLSIGGFEPYDRFRPLEWEYAASAVEELAKLHGLSIAFQEECPNDYEEAKKVLKTTPIDLGDGISYDEILFSTIDKTIQMIHEDTRPRVQKLFREKFTPSCLFNPVGKRMVVVHGDFKHVNLMHKTDENGKLQVIPIDYQTLRPSCAASDLLFFIFNCSDGKFRKQYYHQLIEHYYNSVTAVLRRLHLDPEVVFPRADFDEDLKDMIPHALMYSVIVLPIFYVEQSDVRQVEPDESLESMKSIMMNPSNLCAQRLNEIVDDCVRWGAI</sequence>
<gene>
    <name evidence="2" type="ORF">ABMA28_006582</name>
</gene>
<evidence type="ECO:0000313" key="2">
    <source>
        <dbReference type="EMBL" id="KAL0820762.1"/>
    </source>
</evidence>
<dbReference type="PANTHER" id="PTHR11012:SF8">
    <property type="entry name" value="JUVENILE HORMONE-INDUCIBLE PROTEIN 26"/>
    <property type="match status" value="1"/>
</dbReference>
<dbReference type="InterPro" id="IPR004119">
    <property type="entry name" value="EcKL"/>
</dbReference>
<organism evidence="2 3">
    <name type="scientific">Loxostege sticticalis</name>
    <name type="common">Beet webworm moth</name>
    <dbReference type="NCBI Taxonomy" id="481309"/>
    <lineage>
        <taxon>Eukaryota</taxon>
        <taxon>Metazoa</taxon>
        <taxon>Ecdysozoa</taxon>
        <taxon>Arthropoda</taxon>
        <taxon>Hexapoda</taxon>
        <taxon>Insecta</taxon>
        <taxon>Pterygota</taxon>
        <taxon>Neoptera</taxon>
        <taxon>Endopterygota</taxon>
        <taxon>Lepidoptera</taxon>
        <taxon>Glossata</taxon>
        <taxon>Ditrysia</taxon>
        <taxon>Pyraloidea</taxon>
        <taxon>Crambidae</taxon>
        <taxon>Pyraustinae</taxon>
        <taxon>Loxostege</taxon>
    </lineage>
</organism>
<reference evidence="2 3" key="1">
    <citation type="submission" date="2024-06" db="EMBL/GenBank/DDBJ databases">
        <title>A chromosome-level genome assembly of beet webworm, Loxostege sticticalis.</title>
        <authorList>
            <person name="Zhang Y."/>
        </authorList>
    </citation>
    <scope>NUCLEOTIDE SEQUENCE [LARGE SCALE GENOMIC DNA]</scope>
    <source>
        <strain evidence="2">AQ028</strain>
        <tissue evidence="2">Male pupae</tissue>
    </source>
</reference>
<evidence type="ECO:0000259" key="1">
    <source>
        <dbReference type="SMART" id="SM00587"/>
    </source>
</evidence>
<dbReference type="Gene3D" id="3.90.1200.10">
    <property type="match status" value="1"/>
</dbReference>
<dbReference type="SMART" id="SM00587">
    <property type="entry name" value="CHK"/>
    <property type="match status" value="1"/>
</dbReference>
<dbReference type="Proteomes" id="UP001549921">
    <property type="component" value="Unassembled WGS sequence"/>
</dbReference>
<dbReference type="EMBL" id="JBEDNZ010000019">
    <property type="protein sequence ID" value="KAL0820762.1"/>
    <property type="molecule type" value="Genomic_DNA"/>
</dbReference>
<evidence type="ECO:0000313" key="3">
    <source>
        <dbReference type="Proteomes" id="UP001549921"/>
    </source>
</evidence>
<dbReference type="InterPro" id="IPR015897">
    <property type="entry name" value="CHK_kinase-like"/>
</dbReference>
<name>A0ABD0SLN9_LOXSC</name>
<dbReference type="InterPro" id="IPR011009">
    <property type="entry name" value="Kinase-like_dom_sf"/>
</dbReference>
<dbReference type="SUPFAM" id="SSF56112">
    <property type="entry name" value="Protein kinase-like (PK-like)"/>
    <property type="match status" value="1"/>
</dbReference>
<comment type="caution">
    <text evidence="2">The sequence shown here is derived from an EMBL/GenBank/DDBJ whole genome shotgun (WGS) entry which is preliminary data.</text>
</comment>